<dbReference type="Proteomes" id="UP000238083">
    <property type="component" value="Unassembled WGS sequence"/>
</dbReference>
<evidence type="ECO:0000313" key="3">
    <source>
        <dbReference type="Proteomes" id="UP000238083"/>
    </source>
</evidence>
<dbReference type="InterPro" id="IPR036390">
    <property type="entry name" value="WH_DNA-bd_sf"/>
</dbReference>
<dbReference type="RefSeq" id="WP_106210031.1">
    <property type="nucleotide sequence ID" value="NZ_PVZF01000004.1"/>
</dbReference>
<evidence type="ECO:0000256" key="1">
    <source>
        <dbReference type="ARBA" id="ARBA00006479"/>
    </source>
</evidence>
<comment type="similarity">
    <text evidence="1">Belongs to the ROK (NagC/XylR) family.</text>
</comment>
<comment type="caution">
    <text evidence="2">The sequence shown here is derived from an EMBL/GenBank/DDBJ whole genome shotgun (WGS) entry which is preliminary data.</text>
</comment>
<dbReference type="SUPFAM" id="SSF53067">
    <property type="entry name" value="Actin-like ATPase domain"/>
    <property type="match status" value="1"/>
</dbReference>
<keyword evidence="2" id="KW-0418">Kinase</keyword>
<reference evidence="2 3" key="1">
    <citation type="submission" date="2018-03" db="EMBL/GenBank/DDBJ databases">
        <title>Genomic Encyclopedia of Archaeal and Bacterial Type Strains, Phase II (KMG-II): from individual species to whole genera.</title>
        <authorList>
            <person name="Goeker M."/>
        </authorList>
    </citation>
    <scope>NUCLEOTIDE SEQUENCE [LARGE SCALE GENOMIC DNA]</scope>
    <source>
        <strain evidence="2 3">DSM 19711</strain>
    </source>
</reference>
<sequence>MGEVVAGARGRGTEDVRRHNLAALLGLVHAGGATTRAEVTRQLELNRSTIGGLVGTLVEAGLVVERLPAADATSGRVGRPSLEVRAREGGAEVLAGYVDVHELQVLRVGLGGTVAGRRTIALASPPDPETAADLFADTAADLLAVGPPDVVVGVGLAVPGTVRTEDGSVAYAPNLGWDDAPFGDRAAKSLTERTGRRVRVDVANDADLGLLAEHRRGAAVGLTDVVYLCGTYGLGGGVLTGGHPLTGKRGFAGEVGHMGVDPDGRPCRCGSRGCWESETLASAWAQPFDLDENAADIVDLVLQRLGSGGVVSRRTRDKLSRAFARGLANMVHLFDPQAIVLGDGLWRDLWPALADDVLPWVDRFVMPAMRAGVEVRGSALGRDSTVLGAAELAFAPLLDDPLGVLAGQASSQSPARSS</sequence>
<dbReference type="AlphaFoldDB" id="A0A2T0R5S2"/>
<proteinExistence type="inferred from homology"/>
<dbReference type="PANTHER" id="PTHR18964">
    <property type="entry name" value="ROK (REPRESSOR, ORF, KINASE) FAMILY"/>
    <property type="match status" value="1"/>
</dbReference>
<evidence type="ECO:0000313" key="2">
    <source>
        <dbReference type="EMBL" id="PRY16112.1"/>
    </source>
</evidence>
<dbReference type="SUPFAM" id="SSF46785">
    <property type="entry name" value="Winged helix' DNA-binding domain"/>
    <property type="match status" value="1"/>
</dbReference>
<keyword evidence="2" id="KW-0808">Transferase</keyword>
<organism evidence="2 3">
    <name type="scientific">Kineococcus rhizosphaerae</name>
    <dbReference type="NCBI Taxonomy" id="559628"/>
    <lineage>
        <taxon>Bacteria</taxon>
        <taxon>Bacillati</taxon>
        <taxon>Actinomycetota</taxon>
        <taxon>Actinomycetes</taxon>
        <taxon>Kineosporiales</taxon>
        <taxon>Kineosporiaceae</taxon>
        <taxon>Kineococcus</taxon>
    </lineage>
</organism>
<dbReference type="GO" id="GO:0016301">
    <property type="term" value="F:kinase activity"/>
    <property type="evidence" value="ECO:0007669"/>
    <property type="project" value="UniProtKB-KW"/>
</dbReference>
<dbReference type="Gene3D" id="1.10.10.10">
    <property type="entry name" value="Winged helix-like DNA-binding domain superfamily/Winged helix DNA-binding domain"/>
    <property type="match status" value="1"/>
</dbReference>
<dbReference type="InterPro" id="IPR043129">
    <property type="entry name" value="ATPase_NBD"/>
</dbReference>
<name>A0A2T0R5S2_9ACTN</name>
<dbReference type="Gene3D" id="3.30.420.40">
    <property type="match status" value="2"/>
</dbReference>
<dbReference type="PANTHER" id="PTHR18964:SF149">
    <property type="entry name" value="BIFUNCTIONAL UDP-N-ACETYLGLUCOSAMINE 2-EPIMERASE_N-ACETYLMANNOSAMINE KINASE"/>
    <property type="match status" value="1"/>
</dbReference>
<dbReference type="OrthoDB" id="5174513at2"/>
<accession>A0A2T0R5S2</accession>
<dbReference type="EMBL" id="PVZF01000004">
    <property type="protein sequence ID" value="PRY16112.1"/>
    <property type="molecule type" value="Genomic_DNA"/>
</dbReference>
<dbReference type="InterPro" id="IPR000600">
    <property type="entry name" value="ROK"/>
</dbReference>
<dbReference type="Pfam" id="PF00480">
    <property type="entry name" value="ROK"/>
    <property type="match status" value="1"/>
</dbReference>
<gene>
    <name evidence="2" type="ORF">CLV37_104332</name>
</gene>
<keyword evidence="3" id="KW-1185">Reference proteome</keyword>
<dbReference type="InterPro" id="IPR036388">
    <property type="entry name" value="WH-like_DNA-bd_sf"/>
</dbReference>
<protein>
    <submittedName>
        <fullName evidence="2">Putative NBD/HSP70 family sugar kinase</fullName>
    </submittedName>
</protein>